<sequence>MEPIQQKSAKTKPAVIKGEEKFLDSVDIFLVTHRQLSLKKISNQQKKVNVVYFNPPLQKNNACFFNWMLEDHPFTLEETDLLVTKEKVESLVDKRLTRHLKLRPLGTIADHLVLAFCHLVSQDIANAGRELGLSFDLIVTAKDKKYMTKEQGHGISHVYFGLVAMTEQLMMEVGIDKSWHNTNLTHYIETCIQENAPHSYPACARATIQFVKGAFMGSRRFWHERIYLLEKVAEVESENIEVWIALFNSYRQTRKSGEFFDPYPSLNEEFVLIEAWKLDRCNPLVKLSISIYLSDILRSWKHKFQQDVGWVILNSVDENGNVLKSKIWNNCFNSSLADSEDMKESVRDNVSIGDIVMTGLPQYYQDCILAKKCFEATLLLNPNCSSASHKLGLLKLKLRNPIESVLPHFQKAFKVDPRNYPSLIYSIKLMMRKPKEREEELMNLFREVLTEGMWSDAQLLSLRLLKGLLLYMLGAKNKAMPILIEALRLNHRKAMEILNKIPYLTDRYGWDAKMLNVQSLLKLLSVDETRIYRNGYRRDIVGGTSTQHNAWNGSLSYTCIIGRKSDQNDQRGSDYEEKLDKRQLGTCNKENRDVCKKGSTRENGRSRNSRGRDRASASNIGKGGYEFKYF</sequence>
<dbReference type="EMBL" id="CAXLJM020000013">
    <property type="protein sequence ID" value="CAL8079072.1"/>
    <property type="molecule type" value="Genomic_DNA"/>
</dbReference>
<dbReference type="SUPFAM" id="SSF48452">
    <property type="entry name" value="TPR-like"/>
    <property type="match status" value="1"/>
</dbReference>
<gene>
    <name evidence="2" type="ORF">ODALV1_LOCUS4271</name>
</gene>
<keyword evidence="3" id="KW-1185">Reference proteome</keyword>
<organism evidence="2 3">
    <name type="scientific">Orchesella dallaii</name>
    <dbReference type="NCBI Taxonomy" id="48710"/>
    <lineage>
        <taxon>Eukaryota</taxon>
        <taxon>Metazoa</taxon>
        <taxon>Ecdysozoa</taxon>
        <taxon>Arthropoda</taxon>
        <taxon>Hexapoda</taxon>
        <taxon>Collembola</taxon>
        <taxon>Entomobryomorpha</taxon>
        <taxon>Entomobryoidea</taxon>
        <taxon>Orchesellidae</taxon>
        <taxon>Orchesellinae</taxon>
        <taxon>Orchesella</taxon>
    </lineage>
</organism>
<feature type="compositionally biased region" description="Basic and acidic residues" evidence="1">
    <location>
        <begin position="592"/>
        <end position="615"/>
    </location>
</feature>
<protein>
    <submittedName>
        <fullName evidence="2">Uncharacterized protein</fullName>
    </submittedName>
</protein>
<name>A0ABP1PVG1_9HEXA</name>
<evidence type="ECO:0000313" key="3">
    <source>
        <dbReference type="Proteomes" id="UP001642540"/>
    </source>
</evidence>
<comment type="caution">
    <text evidence="2">The sequence shown here is derived from an EMBL/GenBank/DDBJ whole genome shotgun (WGS) entry which is preliminary data.</text>
</comment>
<dbReference type="InterPro" id="IPR011990">
    <property type="entry name" value="TPR-like_helical_dom_sf"/>
</dbReference>
<dbReference type="Gene3D" id="1.25.40.10">
    <property type="entry name" value="Tetratricopeptide repeat domain"/>
    <property type="match status" value="1"/>
</dbReference>
<dbReference type="Proteomes" id="UP001642540">
    <property type="component" value="Unassembled WGS sequence"/>
</dbReference>
<proteinExistence type="predicted"/>
<evidence type="ECO:0000313" key="2">
    <source>
        <dbReference type="EMBL" id="CAL8079072.1"/>
    </source>
</evidence>
<reference evidence="2 3" key="1">
    <citation type="submission" date="2024-08" db="EMBL/GenBank/DDBJ databases">
        <authorList>
            <person name="Cucini C."/>
            <person name="Frati F."/>
        </authorList>
    </citation>
    <scope>NUCLEOTIDE SEQUENCE [LARGE SCALE GENOMIC DNA]</scope>
</reference>
<feature type="region of interest" description="Disordered" evidence="1">
    <location>
        <begin position="592"/>
        <end position="619"/>
    </location>
</feature>
<accession>A0ABP1PVG1</accession>
<evidence type="ECO:0000256" key="1">
    <source>
        <dbReference type="SAM" id="MobiDB-lite"/>
    </source>
</evidence>